<evidence type="ECO:0000313" key="3">
    <source>
        <dbReference type="EMBL" id="OQS02985.1"/>
    </source>
</evidence>
<dbReference type="STRING" id="74557.A0A1V9ZY77"/>
<dbReference type="SMART" id="SM00184">
    <property type="entry name" value="RING"/>
    <property type="match status" value="1"/>
</dbReference>
<protein>
    <recommendedName>
        <fullName evidence="2">RING-type domain-containing protein</fullName>
    </recommendedName>
</protein>
<dbReference type="SUPFAM" id="SSF57850">
    <property type="entry name" value="RING/U-box"/>
    <property type="match status" value="1"/>
</dbReference>
<dbReference type="PROSITE" id="PS50089">
    <property type="entry name" value="ZF_RING_2"/>
    <property type="match status" value="1"/>
</dbReference>
<dbReference type="AlphaFoldDB" id="A0A1V9ZY77"/>
<keyword evidence="1" id="KW-0479">Metal-binding</keyword>
<gene>
    <name evidence="3" type="ORF">THRCLA_04696</name>
</gene>
<proteinExistence type="predicted"/>
<dbReference type="GO" id="GO:0008270">
    <property type="term" value="F:zinc ion binding"/>
    <property type="evidence" value="ECO:0007669"/>
    <property type="project" value="UniProtKB-KW"/>
</dbReference>
<organism evidence="3 4">
    <name type="scientific">Thraustotheca clavata</name>
    <dbReference type="NCBI Taxonomy" id="74557"/>
    <lineage>
        <taxon>Eukaryota</taxon>
        <taxon>Sar</taxon>
        <taxon>Stramenopiles</taxon>
        <taxon>Oomycota</taxon>
        <taxon>Saprolegniomycetes</taxon>
        <taxon>Saprolegniales</taxon>
        <taxon>Achlyaceae</taxon>
        <taxon>Thraustotheca</taxon>
    </lineage>
</organism>
<accession>A0A1V9ZY77</accession>
<dbReference type="CDD" id="cd00371">
    <property type="entry name" value="HMA"/>
    <property type="match status" value="1"/>
</dbReference>
<dbReference type="Gene3D" id="3.30.70.100">
    <property type="match status" value="1"/>
</dbReference>
<evidence type="ECO:0000256" key="1">
    <source>
        <dbReference type="PROSITE-ProRule" id="PRU00175"/>
    </source>
</evidence>
<evidence type="ECO:0000313" key="4">
    <source>
        <dbReference type="Proteomes" id="UP000243217"/>
    </source>
</evidence>
<evidence type="ECO:0000259" key="2">
    <source>
        <dbReference type="PROSITE" id="PS50089"/>
    </source>
</evidence>
<dbReference type="InterPro" id="IPR056866">
    <property type="entry name" value="Znf_WRKY19"/>
</dbReference>
<comment type="caution">
    <text evidence="3">The sequence shown here is derived from an EMBL/GenBank/DDBJ whole genome shotgun (WGS) entry which is preliminary data.</text>
</comment>
<sequence>MVQVRRSCSYPSCDKFDAGGGLCVSHGGGKKCRFEGCANGYQRGGYCRKHGGGSRCTVPGCNKVDAGGGLCRGHGGGKRCTIDGCQKADVGGGFCTMHGGGKRCGYTGCQKNSQGGGFCRAHGGGKRCTEPDCTKMGRGANGKCPDHGGPAMCRAPNCRRIARGTNGYCLEHQNENIQPGMDQSLTPLLHPQDPLPPIEPIENVMFSAPQTSSLPKMNTIATITSAPMSSYIYRRLLLQLPQQTVWKEDACLAVLRTLPCVRSVHILGFRHGVTRQNASVCFILRGSMTATDIQRLLTPLNCPYVVLEEAEIDNVIVTLEWIFHVEGMMCMGNCGTTVLNAIRAMPHVQRAQIDFEKRHLIVHSIDGNTTSFLQCIEGIGFSATKISMMPLPPRVRYSVSLVHGTLITYGQTGVILKSVLEHIEGVEKIVLLLDQTPSEVILIGMFDANEVAVITTTYGIQLSPILSKKHSDSLSRRKTSLDEEEHICDFGCGENGCPKYRTTMAHTAALAVGWSVPGCGMTFGRECTCGDACRCVGCPEHNPDFGPAPRWRQVRVGLNIHGICTNPNCVTRGRNVIVPQGIRPFSLFSHACDCPMCNGVIQATSCGFYSCEWRFEGILNASQMHVSSPWHKAVGEKYFVMSEAAGDVTTWSTLVVTTKYISEKEECYVCYEALTNTETKLLSKCRHKFHKKCLSTWARTCQRKNLSLSCPTCRVVFAL</sequence>
<reference evidence="3 4" key="1">
    <citation type="journal article" date="2014" name="Genome Biol. Evol.">
        <title>The secreted proteins of Achlya hypogyna and Thraustotheca clavata identify the ancestral oomycete secretome and reveal gene acquisitions by horizontal gene transfer.</title>
        <authorList>
            <person name="Misner I."/>
            <person name="Blouin N."/>
            <person name="Leonard G."/>
            <person name="Richards T.A."/>
            <person name="Lane C.E."/>
        </authorList>
    </citation>
    <scope>NUCLEOTIDE SEQUENCE [LARGE SCALE GENOMIC DNA]</scope>
    <source>
        <strain evidence="3 4">ATCC 34112</strain>
    </source>
</reference>
<feature type="domain" description="RING-type" evidence="2">
    <location>
        <begin position="667"/>
        <end position="714"/>
    </location>
</feature>
<dbReference type="Gene3D" id="3.30.40.10">
    <property type="entry name" value="Zinc/RING finger domain, C3HC4 (zinc finger)"/>
    <property type="match status" value="1"/>
</dbReference>
<dbReference type="Pfam" id="PF13639">
    <property type="entry name" value="zf-RING_2"/>
    <property type="match status" value="1"/>
</dbReference>
<dbReference type="PANTHER" id="PTHR31827">
    <property type="entry name" value="EMB|CAB89363.1"/>
    <property type="match status" value="1"/>
</dbReference>
<dbReference type="SUPFAM" id="SSF55008">
    <property type="entry name" value="HMA, heavy metal-associated domain"/>
    <property type="match status" value="1"/>
</dbReference>
<dbReference type="InterPro" id="IPR036163">
    <property type="entry name" value="HMA_dom_sf"/>
</dbReference>
<dbReference type="OrthoDB" id="63055at2759"/>
<keyword evidence="1" id="KW-0862">Zinc</keyword>
<name>A0A1V9ZY77_9STRA</name>
<dbReference type="PANTHER" id="PTHR31827:SF1">
    <property type="entry name" value="EMB|CAB89363.1"/>
    <property type="match status" value="1"/>
</dbReference>
<keyword evidence="4" id="KW-1185">Reference proteome</keyword>
<keyword evidence="1" id="KW-0863">Zinc-finger</keyword>
<dbReference type="InterPro" id="IPR013083">
    <property type="entry name" value="Znf_RING/FYVE/PHD"/>
</dbReference>
<dbReference type="InterPro" id="IPR001841">
    <property type="entry name" value="Znf_RING"/>
</dbReference>
<dbReference type="EMBL" id="JNBS01001049">
    <property type="protein sequence ID" value="OQS02985.1"/>
    <property type="molecule type" value="Genomic_DNA"/>
</dbReference>
<dbReference type="Proteomes" id="UP000243217">
    <property type="component" value="Unassembled WGS sequence"/>
</dbReference>
<dbReference type="Pfam" id="PF24906">
    <property type="entry name" value="Zf_WRKY19"/>
    <property type="match status" value="2"/>
</dbReference>
<dbReference type="InterPro" id="IPR006121">
    <property type="entry name" value="HMA_dom"/>
</dbReference>